<gene>
    <name evidence="3" type="ORF">ACFQE5_02865</name>
</gene>
<dbReference type="Pfam" id="PF13556">
    <property type="entry name" value="HTH_30"/>
    <property type="match status" value="1"/>
</dbReference>
<dbReference type="PANTHER" id="PTHR33744:SF7">
    <property type="entry name" value="PUCR FAMILY TRANSCRIPTIONAL REGULATOR"/>
    <property type="match status" value="1"/>
</dbReference>
<evidence type="ECO:0000259" key="2">
    <source>
        <dbReference type="Pfam" id="PF13556"/>
    </source>
</evidence>
<dbReference type="Proteomes" id="UP001596302">
    <property type="component" value="Unassembled WGS sequence"/>
</dbReference>
<feature type="domain" description="Purine catabolism PurC-like" evidence="1">
    <location>
        <begin position="20"/>
        <end position="133"/>
    </location>
</feature>
<reference evidence="4" key="1">
    <citation type="journal article" date="2019" name="Int. J. Syst. Evol. Microbiol.">
        <title>The Global Catalogue of Microorganisms (GCM) 10K type strain sequencing project: providing services to taxonomists for standard genome sequencing and annotation.</title>
        <authorList>
            <consortium name="The Broad Institute Genomics Platform"/>
            <consortium name="The Broad Institute Genome Sequencing Center for Infectious Disease"/>
            <person name="Wu L."/>
            <person name="Ma J."/>
        </authorList>
    </citation>
    <scope>NUCLEOTIDE SEQUENCE [LARGE SCALE GENOMIC DNA]</scope>
    <source>
        <strain evidence="4">CCM 8391</strain>
    </source>
</reference>
<proteinExistence type="predicted"/>
<feature type="domain" description="PucR C-terminal helix-turn-helix" evidence="2">
    <location>
        <begin position="462"/>
        <end position="518"/>
    </location>
</feature>
<organism evidence="3 4">
    <name type="scientific">Pseudonocardia hispaniensis</name>
    <dbReference type="NCBI Taxonomy" id="904933"/>
    <lineage>
        <taxon>Bacteria</taxon>
        <taxon>Bacillati</taxon>
        <taxon>Actinomycetota</taxon>
        <taxon>Actinomycetes</taxon>
        <taxon>Pseudonocardiales</taxon>
        <taxon>Pseudonocardiaceae</taxon>
        <taxon>Pseudonocardia</taxon>
    </lineage>
</organism>
<name>A0ABW1IXD9_9PSEU</name>
<comment type="caution">
    <text evidence="3">The sequence shown here is derived from an EMBL/GenBank/DDBJ whole genome shotgun (WGS) entry which is preliminary data.</text>
</comment>
<dbReference type="RefSeq" id="WP_379582430.1">
    <property type="nucleotide sequence ID" value="NZ_JBHSQW010000007.1"/>
</dbReference>
<dbReference type="EMBL" id="JBHSQW010000007">
    <property type="protein sequence ID" value="MFC5993149.1"/>
    <property type="molecule type" value="Genomic_DNA"/>
</dbReference>
<dbReference type="InterPro" id="IPR051448">
    <property type="entry name" value="CdaR-like_regulators"/>
</dbReference>
<keyword evidence="4" id="KW-1185">Reference proteome</keyword>
<dbReference type="Pfam" id="PF07905">
    <property type="entry name" value="PucR"/>
    <property type="match status" value="1"/>
</dbReference>
<evidence type="ECO:0000259" key="1">
    <source>
        <dbReference type="Pfam" id="PF07905"/>
    </source>
</evidence>
<protein>
    <submittedName>
        <fullName evidence="3">PucR family transcriptional regulator</fullName>
    </submittedName>
</protein>
<sequence length="526" mass="57044">MSRVPGQRPTGPLTLRQLVDEPSLGLAVAEPGDLSTVVRGAHSIEIEDAARWLRPGWIMLTTGLRFLERPQDEAPQALLVDQLVDAGAAALLFGIGVHFDEVPAGLREAARERRLPLLTVSAGTPFAAVEEFVNRGTLSSEIYLLRRTVWLQNDLLKALSATDPATALVTRLATLSKGAAVLYETSGRIIASTGHGPLRLIWEEIAAREAAPQRFSVGRWAVASRPFLLRGAGFRLAIASRSGPLIDDLGPDLLETAERVLAAANAVRDLTMNQERAEAARLVSALQAGVPASRIRQTWDRLRPFRFRVGGELRVIAASPLAPWRVSVDPRRPSDALLEEAHLEGLGLILSEQDEPDPLGSPLTAVLADGPAADGWLTLLSGTHLTGVSGPFADLTVAPQYFREALTALRVATRRHAVGASTRIVRLDEVDFATWLLTRRDDAQVAARFDRHFGALVRAGGLAETVIMYLACQQDVKKTAERLFVHPNTVRYRLHKVEQQMGAPITAAGVVANLYLAFQDEILALS</sequence>
<dbReference type="InterPro" id="IPR012914">
    <property type="entry name" value="PucR_dom"/>
</dbReference>
<dbReference type="Gene3D" id="1.10.10.2840">
    <property type="entry name" value="PucR C-terminal helix-turn-helix domain"/>
    <property type="match status" value="1"/>
</dbReference>
<accession>A0ABW1IXD9</accession>
<evidence type="ECO:0000313" key="3">
    <source>
        <dbReference type="EMBL" id="MFC5993149.1"/>
    </source>
</evidence>
<dbReference type="PANTHER" id="PTHR33744">
    <property type="entry name" value="CARBOHYDRATE DIACID REGULATOR"/>
    <property type="match status" value="1"/>
</dbReference>
<evidence type="ECO:0000313" key="4">
    <source>
        <dbReference type="Proteomes" id="UP001596302"/>
    </source>
</evidence>
<dbReference type="InterPro" id="IPR025736">
    <property type="entry name" value="PucR_C-HTH_dom"/>
</dbReference>
<dbReference type="InterPro" id="IPR042070">
    <property type="entry name" value="PucR_C-HTH_sf"/>
</dbReference>